<dbReference type="InterPro" id="IPR017850">
    <property type="entry name" value="Alkaline_phosphatase_core_sf"/>
</dbReference>
<dbReference type="PANTHER" id="PTHR10151">
    <property type="entry name" value="ECTONUCLEOTIDE PYROPHOSPHATASE/PHOSPHODIESTERASE"/>
    <property type="match status" value="1"/>
</dbReference>
<dbReference type="Gene3D" id="3.40.720.10">
    <property type="entry name" value="Alkaline Phosphatase, subunit A"/>
    <property type="match status" value="1"/>
</dbReference>
<dbReference type="GO" id="GO:0016787">
    <property type="term" value="F:hydrolase activity"/>
    <property type="evidence" value="ECO:0007669"/>
    <property type="project" value="UniProtKB-ARBA"/>
</dbReference>
<dbReference type="PANTHER" id="PTHR10151:SF120">
    <property type="entry name" value="BIS(5'-ADENOSYL)-TRIPHOSPHATASE"/>
    <property type="match status" value="1"/>
</dbReference>
<protein>
    <submittedName>
        <fullName evidence="1">Alkaline phosphatase family protein</fullName>
    </submittedName>
</protein>
<keyword evidence="2" id="KW-1185">Reference proteome</keyword>
<dbReference type="AlphaFoldDB" id="A0A934I957"/>
<accession>A0A934I957</accession>
<sequence>MTQEPSGPLSEAVVRHGFVLPEYDGRSLAAVLPAAASALGVDGPDGRYARSREVLGLAPAERVCVVLVDGLGLENLLERSGHAPFLRSLVTDGSALVCGYPSTTAASIGTFGTGTCPGRTGMLGYTVRNPHTGGIANMVSWEGVGSPTELQREQTVFESVVEAGVRVTSVGPARFADSGMTVAALRGGGYRGAESLEARVDAAAFELITPGLVYLYWGDVDKVGHHLGSDSWQWGDALEQADQELDRLARTVPRGTRIVVTADHGMIDVDRSRRWDVAEVAGLHEGVKLVAGEPRAVHVHARRAAGVAAVVARWQDVLGDGAVVATRDEAVELGLFGEVADHVRPYIGDVVVAVTGRGTVVDSRTQSARSLELVGVHGSLTPREMRVPFLTLTT</sequence>
<dbReference type="RefSeq" id="WP_198732786.1">
    <property type="nucleotide sequence ID" value="NZ_JAEINH010000003.1"/>
</dbReference>
<reference evidence="1" key="1">
    <citation type="submission" date="2020-12" db="EMBL/GenBank/DDBJ databases">
        <title>Sanguibacter suaedae sp. nov., isolated from Suaeda aralocaspica.</title>
        <authorList>
            <person name="Ma Q."/>
        </authorList>
    </citation>
    <scope>NUCLEOTIDE SEQUENCE</scope>
    <source>
        <strain evidence="1">YZGR15</strain>
    </source>
</reference>
<evidence type="ECO:0000313" key="1">
    <source>
        <dbReference type="EMBL" id="MBI9114217.1"/>
    </source>
</evidence>
<dbReference type="Proteomes" id="UP000602087">
    <property type="component" value="Unassembled WGS sequence"/>
</dbReference>
<dbReference type="EMBL" id="JAEINH010000003">
    <property type="protein sequence ID" value="MBI9114217.1"/>
    <property type="molecule type" value="Genomic_DNA"/>
</dbReference>
<dbReference type="SUPFAM" id="SSF53649">
    <property type="entry name" value="Alkaline phosphatase-like"/>
    <property type="match status" value="1"/>
</dbReference>
<organism evidence="1 2">
    <name type="scientific">Sanguibacter suaedae</name>
    <dbReference type="NCBI Taxonomy" id="2795737"/>
    <lineage>
        <taxon>Bacteria</taxon>
        <taxon>Bacillati</taxon>
        <taxon>Actinomycetota</taxon>
        <taxon>Actinomycetes</taxon>
        <taxon>Micrococcales</taxon>
        <taxon>Sanguibacteraceae</taxon>
        <taxon>Sanguibacter</taxon>
    </lineage>
</organism>
<dbReference type="Pfam" id="PF01663">
    <property type="entry name" value="Phosphodiest"/>
    <property type="match status" value="1"/>
</dbReference>
<proteinExistence type="predicted"/>
<gene>
    <name evidence="1" type="ORF">JAV76_04210</name>
</gene>
<comment type="caution">
    <text evidence="1">The sequence shown here is derived from an EMBL/GenBank/DDBJ whole genome shotgun (WGS) entry which is preliminary data.</text>
</comment>
<name>A0A934I957_9MICO</name>
<dbReference type="InterPro" id="IPR002591">
    <property type="entry name" value="Phosphodiest/P_Trfase"/>
</dbReference>
<evidence type="ECO:0000313" key="2">
    <source>
        <dbReference type="Proteomes" id="UP000602087"/>
    </source>
</evidence>